<evidence type="ECO:0000256" key="1">
    <source>
        <dbReference type="SAM" id="MobiDB-lite"/>
    </source>
</evidence>
<name>A0A1G2MJG2_9BACT</name>
<gene>
    <name evidence="2" type="ORF">A3C72_02880</name>
</gene>
<dbReference type="EMBL" id="MHRK01000019">
    <property type="protein sequence ID" value="OHA24055.1"/>
    <property type="molecule type" value="Genomic_DNA"/>
</dbReference>
<dbReference type="AlphaFoldDB" id="A0A1G2MJG2"/>
<sequence length="337" mass="36992">MEFTREQIREACLKLPPELQDEIFNLNIAPMVKGWGNKYELHVDRTGTLADEIGLVLFGLVPSSEFVSRLKKLELGTEKTNSLATEINETIFKKIRSNLRAASETPVSALTPTKTEGIESVSKTESPIAKPETKLQSAFDKNKLLAEIENPSPASVEVKTVPPPVNLPIEPTVKTESSSALAETAIWRTMERDVAKHGGGASPSPETTPINRGKFGMGNAPTAMNNALRITNNAEEDQLKTGSEQSTKETAKPIAPVAPRPAEEKHYSPPVPPVTPKPPQATPPAPIKTEEKRFDVPPVPIVTQKSDNMLDNKLTKIVRIPSERKRYVVDPYREPTE</sequence>
<feature type="region of interest" description="Disordered" evidence="1">
    <location>
        <begin position="235"/>
        <end position="303"/>
    </location>
</feature>
<dbReference type="Proteomes" id="UP000177130">
    <property type="component" value="Unassembled WGS sequence"/>
</dbReference>
<reference evidence="2 3" key="1">
    <citation type="journal article" date="2016" name="Nat. Commun.">
        <title>Thousands of microbial genomes shed light on interconnected biogeochemical processes in an aquifer system.</title>
        <authorList>
            <person name="Anantharaman K."/>
            <person name="Brown C.T."/>
            <person name="Hug L.A."/>
            <person name="Sharon I."/>
            <person name="Castelle C.J."/>
            <person name="Probst A.J."/>
            <person name="Thomas B.C."/>
            <person name="Singh A."/>
            <person name="Wilkins M.J."/>
            <person name="Karaoz U."/>
            <person name="Brodie E.L."/>
            <person name="Williams K.H."/>
            <person name="Hubbard S.S."/>
            <person name="Banfield J.F."/>
        </authorList>
    </citation>
    <scope>NUCLEOTIDE SEQUENCE [LARGE SCALE GENOMIC DNA]</scope>
</reference>
<evidence type="ECO:0000313" key="2">
    <source>
        <dbReference type="EMBL" id="OHA24055.1"/>
    </source>
</evidence>
<accession>A0A1G2MJG2</accession>
<dbReference type="STRING" id="1802306.A3C72_02880"/>
<evidence type="ECO:0000313" key="3">
    <source>
        <dbReference type="Proteomes" id="UP000177130"/>
    </source>
</evidence>
<feature type="compositionally biased region" description="Pro residues" evidence="1">
    <location>
        <begin position="269"/>
        <end position="286"/>
    </location>
</feature>
<feature type="region of interest" description="Disordered" evidence="1">
    <location>
        <begin position="106"/>
        <end position="130"/>
    </location>
</feature>
<feature type="region of interest" description="Disordered" evidence="1">
    <location>
        <begin position="194"/>
        <end position="222"/>
    </location>
</feature>
<proteinExistence type="predicted"/>
<comment type="caution">
    <text evidence="2">The sequence shown here is derived from an EMBL/GenBank/DDBJ whole genome shotgun (WGS) entry which is preliminary data.</text>
</comment>
<protein>
    <submittedName>
        <fullName evidence="2">Uncharacterized protein</fullName>
    </submittedName>
</protein>
<organism evidence="2 3">
    <name type="scientific">Candidatus Taylorbacteria bacterium RIFCSPHIGHO2_02_FULL_43_32b</name>
    <dbReference type="NCBI Taxonomy" id="1802306"/>
    <lineage>
        <taxon>Bacteria</taxon>
        <taxon>Candidatus Tayloriibacteriota</taxon>
    </lineage>
</organism>